<dbReference type="GO" id="GO:0005694">
    <property type="term" value="C:chromosome"/>
    <property type="evidence" value="ECO:0007669"/>
    <property type="project" value="UniProtKB-SubCell"/>
</dbReference>
<evidence type="ECO:0000256" key="3">
    <source>
        <dbReference type="ARBA" id="ARBA00022454"/>
    </source>
</evidence>
<proteinExistence type="predicted"/>
<keyword evidence="5" id="KW-0694">RNA-binding</keyword>
<evidence type="ECO:0000256" key="7">
    <source>
        <dbReference type="ARBA" id="ARBA00023163"/>
    </source>
</evidence>
<gene>
    <name evidence="11" type="ORF">APLA_LOCUS12515</name>
    <name evidence="10" type="ORF">APLA_LOCUS4858</name>
</gene>
<evidence type="ECO:0000256" key="8">
    <source>
        <dbReference type="ARBA" id="ARBA00023242"/>
    </source>
</evidence>
<keyword evidence="4" id="KW-0678">Repressor</keyword>
<keyword evidence="7" id="KW-0804">Transcription</keyword>
<evidence type="ECO:0000256" key="5">
    <source>
        <dbReference type="ARBA" id="ARBA00022884"/>
    </source>
</evidence>
<organism evidence="11 12">
    <name type="scientific">Arctia plantaginis</name>
    <name type="common">Wood tiger moth</name>
    <name type="synonym">Phalaena plantaginis</name>
    <dbReference type="NCBI Taxonomy" id="874455"/>
    <lineage>
        <taxon>Eukaryota</taxon>
        <taxon>Metazoa</taxon>
        <taxon>Ecdysozoa</taxon>
        <taxon>Arthropoda</taxon>
        <taxon>Hexapoda</taxon>
        <taxon>Insecta</taxon>
        <taxon>Pterygota</taxon>
        <taxon>Neoptera</taxon>
        <taxon>Endopterygota</taxon>
        <taxon>Lepidoptera</taxon>
        <taxon>Glossata</taxon>
        <taxon>Ditrysia</taxon>
        <taxon>Noctuoidea</taxon>
        <taxon>Erebidae</taxon>
        <taxon>Arctiinae</taxon>
        <taxon>Arctia</taxon>
    </lineage>
</organism>
<keyword evidence="12" id="KW-1185">Reference proteome</keyword>
<feature type="region of interest" description="Disordered" evidence="9">
    <location>
        <begin position="30"/>
        <end position="128"/>
    </location>
</feature>
<feature type="compositionally biased region" description="Basic and acidic residues" evidence="9">
    <location>
        <begin position="37"/>
        <end position="61"/>
    </location>
</feature>
<dbReference type="PANTHER" id="PTHR17250:SF0">
    <property type="entry name" value="NEGATIVE ELONGATION FACTOR E"/>
    <property type="match status" value="1"/>
</dbReference>
<evidence type="ECO:0000256" key="1">
    <source>
        <dbReference type="ARBA" id="ARBA00004123"/>
    </source>
</evidence>
<evidence type="ECO:0000256" key="2">
    <source>
        <dbReference type="ARBA" id="ARBA00004286"/>
    </source>
</evidence>
<dbReference type="AlphaFoldDB" id="A0A8S1AXA5"/>
<feature type="compositionally biased region" description="Pro residues" evidence="9">
    <location>
        <begin position="161"/>
        <end position="172"/>
    </location>
</feature>
<dbReference type="PANTHER" id="PTHR17250">
    <property type="entry name" value="NEGATIVE ELONGATION FACTOR E"/>
    <property type="match status" value="1"/>
</dbReference>
<dbReference type="Proteomes" id="UP000494256">
    <property type="component" value="Unassembled WGS sequence"/>
</dbReference>
<dbReference type="InterPro" id="IPR033102">
    <property type="entry name" value="NELFE"/>
</dbReference>
<keyword evidence="3" id="KW-0158">Chromosome</keyword>
<accession>A0A8S1AXA5</accession>
<name>A0A8S1AXA5_ARCPL</name>
<evidence type="ECO:0000256" key="6">
    <source>
        <dbReference type="ARBA" id="ARBA00023015"/>
    </source>
</evidence>
<evidence type="ECO:0000256" key="9">
    <source>
        <dbReference type="SAM" id="MobiDB-lite"/>
    </source>
</evidence>
<dbReference type="EMBL" id="CADEBC010000540">
    <property type="protein sequence ID" value="CAB3250067.1"/>
    <property type="molecule type" value="Genomic_DNA"/>
</dbReference>
<evidence type="ECO:0000313" key="12">
    <source>
        <dbReference type="Proteomes" id="UP000494106"/>
    </source>
</evidence>
<evidence type="ECO:0000256" key="4">
    <source>
        <dbReference type="ARBA" id="ARBA00022491"/>
    </source>
</evidence>
<dbReference type="GO" id="GO:0003723">
    <property type="term" value="F:RNA binding"/>
    <property type="evidence" value="ECO:0007669"/>
    <property type="project" value="UniProtKB-KW"/>
</dbReference>
<dbReference type="GO" id="GO:0034244">
    <property type="term" value="P:negative regulation of transcription elongation by RNA polymerase II"/>
    <property type="evidence" value="ECO:0007669"/>
    <property type="project" value="TreeGrafter"/>
</dbReference>
<feature type="region of interest" description="Disordered" evidence="9">
    <location>
        <begin position="149"/>
        <end position="172"/>
    </location>
</feature>
<dbReference type="EMBL" id="CADEBD010000288">
    <property type="protein sequence ID" value="CAB3230994.1"/>
    <property type="molecule type" value="Genomic_DNA"/>
</dbReference>
<dbReference type="GO" id="GO:0032021">
    <property type="term" value="C:NELF complex"/>
    <property type="evidence" value="ECO:0007669"/>
    <property type="project" value="InterPro"/>
</dbReference>
<protein>
    <recommendedName>
        <fullName evidence="14">Negative elongation factor E</fullName>
    </recommendedName>
</protein>
<feature type="compositionally biased region" description="Polar residues" evidence="9">
    <location>
        <begin position="249"/>
        <end position="263"/>
    </location>
</feature>
<evidence type="ECO:0008006" key="14">
    <source>
        <dbReference type="Google" id="ProtNLM"/>
    </source>
</evidence>
<dbReference type="Proteomes" id="UP000494106">
    <property type="component" value="Unassembled WGS sequence"/>
</dbReference>
<comment type="caution">
    <text evidence="11">The sequence shown here is derived from an EMBL/GenBank/DDBJ whole genome shotgun (WGS) entry which is preliminary data.</text>
</comment>
<reference evidence="12 13" key="1">
    <citation type="submission" date="2020-04" db="EMBL/GenBank/DDBJ databases">
        <authorList>
            <person name="Wallbank WR R."/>
            <person name="Pardo Diaz C."/>
            <person name="Kozak K."/>
            <person name="Martin S."/>
            <person name="Jiggins C."/>
            <person name="Moest M."/>
            <person name="Warren A I."/>
            <person name="Byers J.R.P. K."/>
            <person name="Montejo-Kovacevich G."/>
            <person name="Yen C E."/>
        </authorList>
    </citation>
    <scope>NUCLEOTIDE SEQUENCE [LARGE SCALE GENOMIC DNA]</scope>
</reference>
<comment type="subcellular location">
    <subcellularLocation>
        <location evidence="2">Chromosome</location>
    </subcellularLocation>
    <subcellularLocation>
        <location evidence="1">Nucleus</location>
    </subcellularLocation>
</comment>
<feature type="region of interest" description="Disordered" evidence="9">
    <location>
        <begin position="242"/>
        <end position="281"/>
    </location>
</feature>
<dbReference type="OrthoDB" id="378874at2759"/>
<feature type="compositionally biased region" description="Low complexity" evidence="9">
    <location>
        <begin position="96"/>
        <end position="107"/>
    </location>
</feature>
<sequence length="281" mass="31181">MVYLHFPSNLTEEELMLQAKYQKLKKKKKALQALKAPKQEPEKPILPKRPTEARDAREIARKLIKSGAIQAIKSPPPQPQNATFKRPRAGRERKLSGSAGATGGVASYQPFSASQEPPPPEEKPAPRVKYLYDSFVTAREKEEKARNHLNAGLGPVGPTEPATPPLQALPPPPPNKISVLLVCGPRISEETIRRRLATYEPFSFQQEPDDDKAFLSFDTPEIATQALASMEGLEESWRVSFARGKPPSQAGSWTPATQTTRNQPAPKDPKRTLLTYDDIFD</sequence>
<keyword evidence="6" id="KW-0805">Transcription regulation</keyword>
<evidence type="ECO:0000313" key="13">
    <source>
        <dbReference type="Proteomes" id="UP000494256"/>
    </source>
</evidence>
<evidence type="ECO:0000313" key="11">
    <source>
        <dbReference type="EMBL" id="CAB3250067.1"/>
    </source>
</evidence>
<evidence type="ECO:0000313" key="10">
    <source>
        <dbReference type="EMBL" id="CAB3230994.1"/>
    </source>
</evidence>
<keyword evidence="8" id="KW-0539">Nucleus</keyword>